<dbReference type="InterPro" id="IPR013096">
    <property type="entry name" value="Cupin_2"/>
</dbReference>
<dbReference type="InterPro" id="IPR037923">
    <property type="entry name" value="HTH-like"/>
</dbReference>
<dbReference type="PANTHER" id="PTHR43280:SF28">
    <property type="entry name" value="HTH-TYPE TRANSCRIPTIONAL ACTIVATOR RHAS"/>
    <property type="match status" value="1"/>
</dbReference>
<dbReference type="SUPFAM" id="SSF51215">
    <property type="entry name" value="Regulatory protein AraC"/>
    <property type="match status" value="1"/>
</dbReference>
<gene>
    <name evidence="5" type="ORF">ACFPOG_19070</name>
</gene>
<accession>A0ABW0KBB9</accession>
<feature type="domain" description="HTH araC/xylS-type" evidence="4">
    <location>
        <begin position="183"/>
        <end position="281"/>
    </location>
</feature>
<organism evidence="5 6">
    <name type="scientific">Paenibacillus aestuarii</name>
    <dbReference type="NCBI Taxonomy" id="516965"/>
    <lineage>
        <taxon>Bacteria</taxon>
        <taxon>Bacillati</taxon>
        <taxon>Bacillota</taxon>
        <taxon>Bacilli</taxon>
        <taxon>Bacillales</taxon>
        <taxon>Paenibacillaceae</taxon>
        <taxon>Paenibacillus</taxon>
    </lineage>
</organism>
<proteinExistence type="predicted"/>
<dbReference type="Gene3D" id="1.10.10.60">
    <property type="entry name" value="Homeodomain-like"/>
    <property type="match status" value="2"/>
</dbReference>
<dbReference type="InterPro" id="IPR018060">
    <property type="entry name" value="HTH_AraC"/>
</dbReference>
<evidence type="ECO:0000313" key="6">
    <source>
        <dbReference type="Proteomes" id="UP001596044"/>
    </source>
</evidence>
<evidence type="ECO:0000259" key="4">
    <source>
        <dbReference type="PROSITE" id="PS01124"/>
    </source>
</evidence>
<reference evidence="6" key="1">
    <citation type="journal article" date="2019" name="Int. J. Syst. Evol. Microbiol.">
        <title>The Global Catalogue of Microorganisms (GCM) 10K type strain sequencing project: providing services to taxonomists for standard genome sequencing and annotation.</title>
        <authorList>
            <consortium name="The Broad Institute Genomics Platform"/>
            <consortium name="The Broad Institute Genome Sequencing Center for Infectious Disease"/>
            <person name="Wu L."/>
            <person name="Ma J."/>
        </authorList>
    </citation>
    <scope>NUCLEOTIDE SEQUENCE [LARGE SCALE GENOMIC DNA]</scope>
    <source>
        <strain evidence="6">KACC 11904</strain>
    </source>
</reference>
<evidence type="ECO:0000256" key="2">
    <source>
        <dbReference type="ARBA" id="ARBA00023125"/>
    </source>
</evidence>
<evidence type="ECO:0000256" key="1">
    <source>
        <dbReference type="ARBA" id="ARBA00023015"/>
    </source>
</evidence>
<dbReference type="InterPro" id="IPR014710">
    <property type="entry name" value="RmlC-like_jellyroll"/>
</dbReference>
<keyword evidence="3" id="KW-0804">Transcription</keyword>
<protein>
    <submittedName>
        <fullName evidence="5">AraC family transcriptional regulator</fullName>
    </submittedName>
</protein>
<dbReference type="SMART" id="SM00342">
    <property type="entry name" value="HTH_ARAC"/>
    <property type="match status" value="1"/>
</dbReference>
<keyword evidence="1" id="KW-0805">Transcription regulation</keyword>
<dbReference type="Gene3D" id="2.60.120.10">
    <property type="entry name" value="Jelly Rolls"/>
    <property type="match status" value="1"/>
</dbReference>
<dbReference type="SUPFAM" id="SSF46689">
    <property type="entry name" value="Homeodomain-like"/>
    <property type="match status" value="2"/>
</dbReference>
<keyword evidence="2" id="KW-0238">DNA-binding</keyword>
<comment type="caution">
    <text evidence="5">The sequence shown here is derived from an EMBL/GenBank/DDBJ whole genome shotgun (WGS) entry which is preliminary data.</text>
</comment>
<dbReference type="PANTHER" id="PTHR43280">
    <property type="entry name" value="ARAC-FAMILY TRANSCRIPTIONAL REGULATOR"/>
    <property type="match status" value="1"/>
</dbReference>
<sequence>MKLSTSVNVKKEPFHLNHYKSDRQQHWEVHHAHQSMEFLYVYEGRGTVEVHKQQSPVQPGTLLVFQPFQQHRIRMQGTFIRTVLMFDPYLLDNGLHAFGSLRKLFGTLWKGPLAMQAIPGQHELAPLFEKLNRKLKDVHPGKHQEEFTLCLLFLLKHLEPYEKEWIAPHSEHKFKPRYSHTVEQMIEWIELHFKEKFDLHQMSDDLHLSTYYLSHTFRQSTGSSITEFITNRRLKEACLLLETTSKTSGYIAQEVGFLNGSYFCRVFKTMLGLTPKSYRSQLLSGQQ</sequence>
<name>A0ABW0KBB9_9BACL</name>
<dbReference type="PROSITE" id="PS01124">
    <property type="entry name" value="HTH_ARAC_FAMILY_2"/>
    <property type="match status" value="1"/>
</dbReference>
<keyword evidence="6" id="KW-1185">Reference proteome</keyword>
<evidence type="ECO:0000256" key="3">
    <source>
        <dbReference type="ARBA" id="ARBA00023163"/>
    </source>
</evidence>
<dbReference type="InterPro" id="IPR009057">
    <property type="entry name" value="Homeodomain-like_sf"/>
</dbReference>
<dbReference type="RefSeq" id="WP_270885646.1">
    <property type="nucleotide sequence ID" value="NZ_JAQFVF010000089.1"/>
</dbReference>
<dbReference type="Pfam" id="PF07883">
    <property type="entry name" value="Cupin_2"/>
    <property type="match status" value="1"/>
</dbReference>
<dbReference type="Pfam" id="PF12833">
    <property type="entry name" value="HTH_18"/>
    <property type="match status" value="1"/>
</dbReference>
<dbReference type="Proteomes" id="UP001596044">
    <property type="component" value="Unassembled WGS sequence"/>
</dbReference>
<dbReference type="EMBL" id="JBHSMJ010000025">
    <property type="protein sequence ID" value="MFC5450357.1"/>
    <property type="molecule type" value="Genomic_DNA"/>
</dbReference>
<evidence type="ECO:0000313" key="5">
    <source>
        <dbReference type="EMBL" id="MFC5450357.1"/>
    </source>
</evidence>